<keyword evidence="1" id="KW-0472">Membrane</keyword>
<keyword evidence="1" id="KW-0812">Transmembrane</keyword>
<feature type="transmembrane region" description="Helical" evidence="1">
    <location>
        <begin position="802"/>
        <end position="826"/>
    </location>
</feature>
<evidence type="ECO:0000256" key="1">
    <source>
        <dbReference type="SAM" id="Phobius"/>
    </source>
</evidence>
<dbReference type="AlphaFoldDB" id="A0A194AJB5"/>
<accession>A0A194AJB5</accession>
<dbReference type="Proteomes" id="UP000095200">
    <property type="component" value="Unassembled WGS sequence"/>
</dbReference>
<proteinExistence type="predicted"/>
<evidence type="ECO:0000313" key="3">
    <source>
        <dbReference type="Proteomes" id="UP000095200"/>
    </source>
</evidence>
<sequence length="1026" mass="117738">MVKRSRFFFDNRDYELLAIVRDVLERDPSLQEVRTLLGAHLHPHGIKEMAASSGLRIAYAAIHLLGSLQKGQAGQRLDALRTLHAEALSRAHSTLRKNTARVLLQIMKELVRAEGDDERRLMLARDFRAAASGKPRIIKNELAKYHLLEMPEEWNQLAFDHHVHDFNTKGRKSPTHLIMDAWIKGIRNLTVVYYNYVKPDVVTELLEAASIMDIKVRIGIELPALFRGKYIQIVWAPRGFTDQQDFINFFSKMPVREFFKEQQRVFEYQQRYTFETLDVFNARHRQTISQLYGIDCPTLDIKGFLEFVGVGQVSLYHLAKYIYTLLMPLMHQRVEELREVYKEADQDERERISALVTEMNCIDSESIIARWLAPRNNPEVRDPLVYREDDDLPPLLRLSAQELLTMLAHLHSGYKATLKLTNLFVEDVLELLYDCKGMITHLEICNLKDVTEGKTSPDLCTINELQLALNHGNVVELKRIVHSIIEKFDDNRVGRPGDPQDARKVKLVEILFDIETLQSYYRDLALKSRIGSDSTGRSRHLHGMGLVIEDTVPALARGKDGRDRERIPVTATVYKRITYIPKTSFMHFANAFYRMMRLLPGGGWLGYTTIKDWVIRDYALHPGLQGNITTLGGIQKECDNGLVLEKPAHKPDRRIPFKYLNSGLKNVLKVLIGFIPAFLTFALTKDWWLLAYCGAFIWFGITGLRNILQSVLGGGGFKRSPLLRWNSYVSWDRITDSLFFTGFSVPLLDYLVKYLLLDKTLGINTTTNPIMLYTIMALANGLYITSHNLFRGLPKSAAFGNFFRSILSIPLAVAFNAIIGGILTMGDVQGVNMILQRWAAVISKAASDCVAGVIEGLADRGNNMRMRFLDYKEKLNQLYETFSCLELQCPEVDLLEVLKTPKEFLCLISTQGKELETLLCVHALDFLHFWMYKPRARSMLKRLMLNMSPDERRIFVGSQKILLRKREISQIFLDGLVGRHFSKPLAFYLDRSGEYLEALSRLNRNIEQSLKWRNSRFGFVSTLLTR</sequence>
<feature type="transmembrane region" description="Helical" evidence="1">
    <location>
        <begin position="689"/>
        <end position="708"/>
    </location>
</feature>
<organism evidence="2 3">
    <name type="scientific">Desulfoplanes formicivorans</name>
    <dbReference type="NCBI Taxonomy" id="1592317"/>
    <lineage>
        <taxon>Bacteria</taxon>
        <taxon>Pseudomonadati</taxon>
        <taxon>Thermodesulfobacteriota</taxon>
        <taxon>Desulfovibrionia</taxon>
        <taxon>Desulfovibrionales</taxon>
        <taxon>Desulfoplanaceae</taxon>
        <taxon>Desulfoplanes</taxon>
    </lineage>
</organism>
<comment type="caution">
    <text evidence="2">The sequence shown here is derived from an EMBL/GenBank/DDBJ whole genome shotgun (WGS) entry which is preliminary data.</text>
</comment>
<keyword evidence="1" id="KW-1133">Transmembrane helix</keyword>
<feature type="transmembrane region" description="Helical" evidence="1">
    <location>
        <begin position="729"/>
        <end position="750"/>
    </location>
</feature>
<gene>
    <name evidence="2" type="ORF">DPF_2053</name>
</gene>
<protein>
    <submittedName>
        <fullName evidence="2">Uncharacterized protein</fullName>
    </submittedName>
</protein>
<feature type="transmembrane region" description="Helical" evidence="1">
    <location>
        <begin position="663"/>
        <end position="683"/>
    </location>
</feature>
<reference evidence="3" key="1">
    <citation type="submission" date="2016-06" db="EMBL/GenBank/DDBJ databases">
        <title>Draft genome sequence of Desulfoplanes formicivorans strain Pf12B.</title>
        <authorList>
            <person name="Watanabe M."/>
            <person name="Kojima H."/>
            <person name="Fukui M."/>
        </authorList>
    </citation>
    <scope>NUCLEOTIDE SEQUENCE [LARGE SCALE GENOMIC DNA]</scope>
    <source>
        <strain evidence="3">Pf12B</strain>
    </source>
</reference>
<keyword evidence="3" id="KW-1185">Reference proteome</keyword>
<dbReference type="STRING" id="1592317.DPF_2053"/>
<evidence type="ECO:0000313" key="2">
    <source>
        <dbReference type="EMBL" id="GAU09330.1"/>
    </source>
</evidence>
<dbReference type="OrthoDB" id="5427740at2"/>
<feature type="transmembrane region" description="Helical" evidence="1">
    <location>
        <begin position="770"/>
        <end position="790"/>
    </location>
</feature>
<name>A0A194AJB5_9BACT</name>
<dbReference type="EMBL" id="BDFE01000017">
    <property type="protein sequence ID" value="GAU09330.1"/>
    <property type="molecule type" value="Genomic_DNA"/>
</dbReference>